<accession>A0AAW0RPT3</accession>
<name>A0AAW0RPT3_9HYPO</name>
<dbReference type="Pfam" id="PF00561">
    <property type="entry name" value="Abhydrolase_1"/>
    <property type="match status" value="1"/>
</dbReference>
<feature type="domain" description="AB hydrolase-1" evidence="1">
    <location>
        <begin position="312"/>
        <end position="453"/>
    </location>
</feature>
<protein>
    <recommendedName>
        <fullName evidence="1">AB hydrolase-1 domain-containing protein</fullName>
    </recommendedName>
</protein>
<dbReference type="PRINTS" id="PR00111">
    <property type="entry name" value="ABHYDROLASE"/>
</dbReference>
<dbReference type="Proteomes" id="UP001397290">
    <property type="component" value="Unassembled WGS sequence"/>
</dbReference>
<evidence type="ECO:0000313" key="3">
    <source>
        <dbReference type="Proteomes" id="UP001397290"/>
    </source>
</evidence>
<dbReference type="InterPro" id="IPR029058">
    <property type="entry name" value="AB_hydrolase_fold"/>
</dbReference>
<organism evidence="2 3">
    <name type="scientific">Beauveria asiatica</name>
    <dbReference type="NCBI Taxonomy" id="1069075"/>
    <lineage>
        <taxon>Eukaryota</taxon>
        <taxon>Fungi</taxon>
        <taxon>Dikarya</taxon>
        <taxon>Ascomycota</taxon>
        <taxon>Pezizomycotina</taxon>
        <taxon>Sordariomycetes</taxon>
        <taxon>Hypocreomycetidae</taxon>
        <taxon>Hypocreales</taxon>
        <taxon>Cordycipitaceae</taxon>
        <taxon>Beauveria</taxon>
    </lineage>
</organism>
<comment type="caution">
    <text evidence="2">The sequence shown here is derived from an EMBL/GenBank/DDBJ whole genome shotgun (WGS) entry which is preliminary data.</text>
</comment>
<proteinExistence type="predicted"/>
<reference evidence="2 3" key="1">
    <citation type="submission" date="2020-02" db="EMBL/GenBank/DDBJ databases">
        <title>Comparative genomics of the hypocrealean fungal genus Beauvera.</title>
        <authorList>
            <person name="Showalter D.N."/>
            <person name="Bushley K.E."/>
            <person name="Rehner S.A."/>
        </authorList>
    </citation>
    <scope>NUCLEOTIDE SEQUENCE [LARGE SCALE GENOMIC DNA]</scope>
    <source>
        <strain evidence="2 3">ARSEF4384</strain>
    </source>
</reference>
<dbReference type="GO" id="GO:0046464">
    <property type="term" value="P:acylglycerol catabolic process"/>
    <property type="evidence" value="ECO:0007669"/>
    <property type="project" value="TreeGrafter"/>
</dbReference>
<dbReference type="AlphaFoldDB" id="A0AAW0RPT3"/>
<dbReference type="EMBL" id="JAAHCF010000444">
    <property type="protein sequence ID" value="KAK8143944.1"/>
    <property type="molecule type" value="Genomic_DNA"/>
</dbReference>
<dbReference type="PANTHER" id="PTHR43798">
    <property type="entry name" value="MONOACYLGLYCEROL LIPASE"/>
    <property type="match status" value="1"/>
</dbReference>
<evidence type="ECO:0000259" key="1">
    <source>
        <dbReference type="Pfam" id="PF00561"/>
    </source>
</evidence>
<dbReference type="SUPFAM" id="SSF53474">
    <property type="entry name" value="alpha/beta-Hydrolases"/>
    <property type="match status" value="1"/>
</dbReference>
<evidence type="ECO:0000313" key="2">
    <source>
        <dbReference type="EMBL" id="KAK8143944.1"/>
    </source>
</evidence>
<dbReference type="GO" id="GO:0047372">
    <property type="term" value="F:monoacylglycerol lipase activity"/>
    <property type="evidence" value="ECO:0007669"/>
    <property type="project" value="TreeGrafter"/>
</dbReference>
<dbReference type="PANTHER" id="PTHR43798:SF33">
    <property type="entry name" value="HYDROLASE, PUTATIVE (AFU_ORTHOLOGUE AFUA_2G14860)-RELATED"/>
    <property type="match status" value="1"/>
</dbReference>
<sequence length="574" mass="63941">MTEILAPYSHEHFHSLPTVKDAHDTFELLEGESHIEWLKDFFVEHGMDRKFGLAMMHRHFDLAPGERLVEYLGTSTPWTGSSDGMKQPQPSMWAFDSNGLLRPTEYMYSGLQDDGFDHQMLEFVALLKAKLAPRGLAHLFGLARYPGDNFRGSCEFTQGRANINLQPKDYPDNLRAFSTIWFFSPPLWELKCDCKCNEVTEDHSHSHGVTLFTQLTPETASTKFPAPWLPFELLLAASGLLCAGLVVRAQTNCSVDNGPFEEDLNGSNFTYPHPVRLFRFHNQLQDLEMAFMDIAPSCPPPPSGEKTAVVLHGKNFCGPTWGATIDVLASIGYRVIAPDQVGFCKSSKPAGYQFSTSQLARNTQALLATLGIGKITLIGHSLGGMLSVRFGLQYPDLVEKLILVDPVGLEDYVEKGVPYIALDDSRKSESAQDYRSIRGYEQEVYYVGQWRSAYDAWVKMLANIYHGSERERFVTNQAQIVDMVLTSPVAHYFGDLAPETLLIVGDKDRTAIGSQWSPPDVAAKLGHFDLLGPLVASQLPNGRLHQFKDLGHAPQLSDPSAFHSVMMDFLSSSK</sequence>
<dbReference type="GO" id="GO:0016020">
    <property type="term" value="C:membrane"/>
    <property type="evidence" value="ECO:0007669"/>
    <property type="project" value="TreeGrafter"/>
</dbReference>
<dbReference type="InterPro" id="IPR050266">
    <property type="entry name" value="AB_hydrolase_sf"/>
</dbReference>
<gene>
    <name evidence="2" type="ORF">G3M48_006514</name>
</gene>
<keyword evidence="3" id="KW-1185">Reference proteome</keyword>
<dbReference type="InterPro" id="IPR000073">
    <property type="entry name" value="AB_hydrolase_1"/>
</dbReference>
<dbReference type="Gene3D" id="3.40.50.1820">
    <property type="entry name" value="alpha/beta hydrolase"/>
    <property type="match status" value="1"/>
</dbReference>